<dbReference type="KEGG" id="rta:Rta_13000"/>
<proteinExistence type="predicted"/>
<evidence type="ECO:0000313" key="3">
    <source>
        <dbReference type="Proteomes" id="UP000008385"/>
    </source>
</evidence>
<keyword evidence="3" id="KW-1185">Reference proteome</keyword>
<dbReference type="Proteomes" id="UP000008385">
    <property type="component" value="Chromosome"/>
</dbReference>
<feature type="compositionally biased region" description="Basic and acidic residues" evidence="1">
    <location>
        <begin position="43"/>
        <end position="56"/>
    </location>
</feature>
<evidence type="ECO:0000313" key="2">
    <source>
        <dbReference type="EMBL" id="AEG92387.1"/>
    </source>
</evidence>
<feature type="compositionally biased region" description="Basic and acidic residues" evidence="1">
    <location>
        <begin position="1"/>
        <end position="27"/>
    </location>
</feature>
<dbReference type="AlphaFoldDB" id="F5Y2M4"/>
<name>F5Y2M4_RAMTT</name>
<gene>
    <name evidence="2" type="ordered locus">Rta_13000</name>
</gene>
<protein>
    <submittedName>
        <fullName evidence="2">Uncharacterized protein</fullName>
    </submittedName>
</protein>
<feature type="region of interest" description="Disordered" evidence="1">
    <location>
        <begin position="1"/>
        <end position="83"/>
    </location>
</feature>
<dbReference type="RefSeq" id="WP_013900620.1">
    <property type="nucleotide sequence ID" value="NC_015677.1"/>
</dbReference>
<accession>F5Y2M4</accession>
<dbReference type="STRING" id="365046.Rta_13000"/>
<sequence>MDNADKANERAEREPKARADDRDDSSRKTPNTDMQAEDVTTEDSAKGDKREDRPAGDARATAGGTPAEDAMKQTSKTDAEAGG</sequence>
<dbReference type="HOGENOM" id="CLU_2540161_0_0_4"/>
<evidence type="ECO:0000256" key="1">
    <source>
        <dbReference type="SAM" id="MobiDB-lite"/>
    </source>
</evidence>
<reference evidence="2 3" key="2">
    <citation type="journal article" date="2011" name="PLoS ONE">
        <title>The Cyst-Dividing Bacterium Ramlibacter tataouinensis TTB310 Genome Reveals a Well-Stocked Toolbox for Adaptation to a Desert Environment.</title>
        <authorList>
            <person name="De Luca G."/>
            <person name="Barakat M."/>
            <person name="Ortet P."/>
            <person name="Fochesato S."/>
            <person name="Jourlin-Castelli C."/>
            <person name="Ansaldi M."/>
            <person name="Py B."/>
            <person name="Fichant G."/>
            <person name="Coutinho P.M."/>
            <person name="Voulhoux R."/>
            <person name="Bastien O."/>
            <person name="Marechal E."/>
            <person name="Henrissat B."/>
            <person name="Quentin Y."/>
            <person name="Noirot P."/>
            <person name="Filloux A."/>
            <person name="Mejean V."/>
            <person name="Dubow M.S."/>
            <person name="Barras F."/>
            <person name="Barbe V."/>
            <person name="Weissenbach J."/>
            <person name="Mihalcescu I."/>
            <person name="Vermeglio A."/>
            <person name="Achouak W."/>
            <person name="Heulin T."/>
        </authorList>
    </citation>
    <scope>NUCLEOTIDE SEQUENCE [LARGE SCALE GENOMIC DNA]</scope>
    <source>
        <strain evidence="3">ATCC BAA-407 / DSM 14655 / LMG 21543 / TTB310</strain>
    </source>
</reference>
<feature type="compositionally biased region" description="Basic and acidic residues" evidence="1">
    <location>
        <begin position="69"/>
        <end position="83"/>
    </location>
</feature>
<dbReference type="PATRIC" id="fig|365046.3.peg.1328"/>
<dbReference type="EMBL" id="CP000245">
    <property type="protein sequence ID" value="AEG92387.1"/>
    <property type="molecule type" value="Genomic_DNA"/>
</dbReference>
<reference evidence="3" key="1">
    <citation type="submission" date="2006-01" db="EMBL/GenBank/DDBJ databases">
        <title>Genome of the cyst-dividing bacterium Ramlibacter tataouinensis.</title>
        <authorList>
            <person name="Barakat M."/>
            <person name="Ortet P."/>
            <person name="De Luca G."/>
            <person name="Jourlin-Castelli C."/>
            <person name="Ansaldi M."/>
            <person name="Py B."/>
            <person name="Fichant G."/>
            <person name="Coutinho P."/>
            <person name="Voulhoux R."/>
            <person name="Bastien O."/>
            <person name="Roy S."/>
            <person name="Marechal E."/>
            <person name="Henrissat B."/>
            <person name="Quentin Y."/>
            <person name="Noirot P."/>
            <person name="Filloux A."/>
            <person name="Mejean V."/>
            <person name="DuBow M."/>
            <person name="Barras F."/>
            <person name="Heulin T."/>
        </authorList>
    </citation>
    <scope>NUCLEOTIDE SEQUENCE [LARGE SCALE GENOMIC DNA]</scope>
    <source>
        <strain evidence="3">ATCC BAA-407 / DSM 14655 / LMG 21543 / TTB310</strain>
    </source>
</reference>
<organism evidence="2 3">
    <name type="scientific">Ramlibacter tataouinensis (strain ATCC BAA-407 / DSM 14655 / LMG 21543 / TTB310)</name>
    <dbReference type="NCBI Taxonomy" id="365046"/>
    <lineage>
        <taxon>Bacteria</taxon>
        <taxon>Pseudomonadati</taxon>
        <taxon>Pseudomonadota</taxon>
        <taxon>Betaproteobacteria</taxon>
        <taxon>Burkholderiales</taxon>
        <taxon>Comamonadaceae</taxon>
        <taxon>Ramlibacter</taxon>
    </lineage>
</organism>